<evidence type="ECO:0000256" key="6">
    <source>
        <dbReference type="ARBA" id="ARBA00023040"/>
    </source>
</evidence>
<keyword evidence="15" id="KW-1185">Reference proteome</keyword>
<dbReference type="GO" id="GO:0001973">
    <property type="term" value="P:G protein-coupled adenosine receptor signaling pathway"/>
    <property type="evidence" value="ECO:0007669"/>
    <property type="project" value="TreeGrafter"/>
</dbReference>
<keyword evidence="3" id="KW-1003">Cell membrane</keyword>
<dbReference type="InterPro" id="IPR000276">
    <property type="entry name" value="GPCR_Rhodpsn"/>
</dbReference>
<keyword evidence="10" id="KW-0807">Transducer</keyword>
<feature type="domain" description="G-protein coupled receptors family 1 profile" evidence="13">
    <location>
        <begin position="1"/>
        <end position="87"/>
    </location>
</feature>
<evidence type="ECO:0000256" key="9">
    <source>
        <dbReference type="ARBA" id="ARBA00023180"/>
    </source>
</evidence>
<accession>A0A6L2PA67</accession>
<dbReference type="GO" id="GO:0004930">
    <property type="term" value="F:G protein-coupled receptor activity"/>
    <property type="evidence" value="ECO:0007669"/>
    <property type="project" value="UniProtKB-KW"/>
</dbReference>
<organism evidence="14 15">
    <name type="scientific">Coptotermes formosanus</name>
    <name type="common">Formosan subterranean termite</name>
    <dbReference type="NCBI Taxonomy" id="36987"/>
    <lineage>
        <taxon>Eukaryota</taxon>
        <taxon>Metazoa</taxon>
        <taxon>Ecdysozoa</taxon>
        <taxon>Arthropoda</taxon>
        <taxon>Hexapoda</taxon>
        <taxon>Insecta</taxon>
        <taxon>Pterygota</taxon>
        <taxon>Neoptera</taxon>
        <taxon>Polyneoptera</taxon>
        <taxon>Dictyoptera</taxon>
        <taxon>Blattodea</taxon>
        <taxon>Blattoidea</taxon>
        <taxon>Termitoidae</taxon>
        <taxon>Rhinotermitidae</taxon>
        <taxon>Coptotermes</taxon>
    </lineage>
</organism>
<evidence type="ECO:0000256" key="8">
    <source>
        <dbReference type="ARBA" id="ARBA00023170"/>
    </source>
</evidence>
<dbReference type="PANTHER" id="PTHR24246">
    <property type="entry name" value="OLFACTORY RECEPTOR AND ADENOSINE RECEPTOR"/>
    <property type="match status" value="1"/>
</dbReference>
<dbReference type="Proteomes" id="UP000502823">
    <property type="component" value="Unassembled WGS sequence"/>
</dbReference>
<feature type="transmembrane region" description="Helical" evidence="12">
    <location>
        <begin position="35"/>
        <end position="52"/>
    </location>
</feature>
<evidence type="ECO:0000256" key="4">
    <source>
        <dbReference type="ARBA" id="ARBA00022692"/>
    </source>
</evidence>
<sequence>MNPSRGCNAAPASGGTMLRMLGPVQKREVKATQNLSIIVLFFIVCWMPLYTINGVQAFCPDCVIPLELTNFCIILSHANSAVNPLLYAYHLRDFRAALKGLLCCLFGTKGDNAGNDTQDRRFVSHNTLHQHGVNTPTRNNSLQSLQQARTPQQLRLYSECPTVSTKISSSSTACGPNANLPLGTIIANMNSIHQAMTDLALGEETADGQHGRKRMWTLNEVSSTCEEDKHAGSGPLPVEHNGETCIQRRNGTHRTSGQVNSAYIEDPLALDYIEDDDDDVFVSGTVATWSTNMAVLSERPFVGNTVMENRCDILSYDRGFPHQSMEQSELGVQREGSISIGNSVVTDFPESSSQLNWPNSQVMCDIDINNKSLDDHDKTELSPSLLRMKEVIIANTDRTNFNNAKVLRLGSENNVDSAETSDKSRTSISSENLRLSPLRIVGEFLFHTNSKKSTHLKEEVSDEPYEFKKNDADPEVSFDSHSTMQMQRLKDSETVQDNGSVISTCEVTKRVGDMVM</sequence>
<reference evidence="15" key="1">
    <citation type="submission" date="2020-01" db="EMBL/GenBank/DDBJ databases">
        <title>Draft genome sequence of the Termite Coptotermes fromosanus.</title>
        <authorList>
            <person name="Itakura S."/>
            <person name="Yosikawa Y."/>
            <person name="Umezawa K."/>
        </authorList>
    </citation>
    <scope>NUCLEOTIDE SEQUENCE [LARGE SCALE GENOMIC DNA]</scope>
</reference>
<keyword evidence="4 12" id="KW-0812">Transmembrane</keyword>
<dbReference type="PANTHER" id="PTHR24246:SF27">
    <property type="entry name" value="ADENOSINE RECEPTOR, ISOFORM A"/>
    <property type="match status" value="1"/>
</dbReference>
<dbReference type="EMBL" id="BLKM01010103">
    <property type="protein sequence ID" value="GFG29249.1"/>
    <property type="molecule type" value="Genomic_DNA"/>
</dbReference>
<name>A0A6L2PA67_COPFO</name>
<dbReference type="PROSITE" id="PS50262">
    <property type="entry name" value="G_PROTEIN_RECEP_F1_2"/>
    <property type="match status" value="1"/>
</dbReference>
<comment type="caution">
    <text evidence="14">The sequence shown here is derived from an EMBL/GenBank/DDBJ whole genome shotgun (WGS) entry which is preliminary data.</text>
</comment>
<evidence type="ECO:0000313" key="15">
    <source>
        <dbReference type="Proteomes" id="UP000502823"/>
    </source>
</evidence>
<protein>
    <recommendedName>
        <fullName evidence="13">G-protein coupled receptors family 1 profile domain-containing protein</fullName>
    </recommendedName>
</protein>
<evidence type="ECO:0000256" key="12">
    <source>
        <dbReference type="SAM" id="Phobius"/>
    </source>
</evidence>
<keyword evidence="7 12" id="KW-0472">Membrane</keyword>
<keyword evidence="6" id="KW-0297">G-protein coupled receptor</keyword>
<evidence type="ECO:0000256" key="7">
    <source>
        <dbReference type="ARBA" id="ARBA00023136"/>
    </source>
</evidence>
<keyword evidence="8" id="KW-0675">Receptor</keyword>
<keyword evidence="9" id="KW-0325">Glycoprotein</keyword>
<dbReference type="Pfam" id="PF00001">
    <property type="entry name" value="7tm_1"/>
    <property type="match status" value="1"/>
</dbReference>
<evidence type="ECO:0000313" key="14">
    <source>
        <dbReference type="EMBL" id="GFG29249.1"/>
    </source>
</evidence>
<evidence type="ECO:0000256" key="5">
    <source>
        <dbReference type="ARBA" id="ARBA00022989"/>
    </source>
</evidence>
<proteinExistence type="inferred from homology"/>
<comment type="subcellular location">
    <subcellularLocation>
        <location evidence="1">Cell membrane</location>
        <topology evidence="1">Multi-pass membrane protein</topology>
    </subcellularLocation>
</comment>
<feature type="region of interest" description="Disordered" evidence="11">
    <location>
        <begin position="129"/>
        <end position="148"/>
    </location>
</feature>
<dbReference type="InterPro" id="IPR017452">
    <property type="entry name" value="GPCR_Rhodpsn_7TM"/>
</dbReference>
<dbReference type="GO" id="GO:0007189">
    <property type="term" value="P:adenylate cyclase-activating G protein-coupled receptor signaling pathway"/>
    <property type="evidence" value="ECO:0007669"/>
    <property type="project" value="TreeGrafter"/>
</dbReference>
<evidence type="ECO:0000256" key="11">
    <source>
        <dbReference type="SAM" id="MobiDB-lite"/>
    </source>
</evidence>
<dbReference type="OrthoDB" id="284782at2759"/>
<dbReference type="Gene3D" id="1.20.1070.10">
    <property type="entry name" value="Rhodopsin 7-helix transmembrane proteins"/>
    <property type="match status" value="1"/>
</dbReference>
<comment type="similarity">
    <text evidence="2">Belongs to the G-protein coupled receptor 1 family.</text>
</comment>
<dbReference type="GO" id="GO:0005886">
    <property type="term" value="C:plasma membrane"/>
    <property type="evidence" value="ECO:0007669"/>
    <property type="project" value="UniProtKB-SubCell"/>
</dbReference>
<evidence type="ECO:0000259" key="13">
    <source>
        <dbReference type="PROSITE" id="PS50262"/>
    </source>
</evidence>
<dbReference type="PRINTS" id="PR00237">
    <property type="entry name" value="GPCRRHODOPSN"/>
</dbReference>
<evidence type="ECO:0000256" key="2">
    <source>
        <dbReference type="ARBA" id="ARBA00010663"/>
    </source>
</evidence>
<dbReference type="SUPFAM" id="SSF81321">
    <property type="entry name" value="Family A G protein-coupled receptor-like"/>
    <property type="match status" value="1"/>
</dbReference>
<gene>
    <name evidence="14" type="ORF">Cfor_11401</name>
</gene>
<evidence type="ECO:0000256" key="1">
    <source>
        <dbReference type="ARBA" id="ARBA00004651"/>
    </source>
</evidence>
<dbReference type="AlphaFoldDB" id="A0A6L2PA67"/>
<evidence type="ECO:0000256" key="3">
    <source>
        <dbReference type="ARBA" id="ARBA00022475"/>
    </source>
</evidence>
<keyword evidence="5 12" id="KW-1133">Transmembrane helix</keyword>
<dbReference type="InParanoid" id="A0A6L2PA67"/>
<evidence type="ECO:0000256" key="10">
    <source>
        <dbReference type="ARBA" id="ARBA00023224"/>
    </source>
</evidence>